<evidence type="ECO:0000256" key="2">
    <source>
        <dbReference type="ARBA" id="ARBA00023015"/>
    </source>
</evidence>
<evidence type="ECO:0000256" key="3">
    <source>
        <dbReference type="ARBA" id="ARBA00023082"/>
    </source>
</evidence>
<evidence type="ECO:0000256" key="1">
    <source>
        <dbReference type="ARBA" id="ARBA00010641"/>
    </source>
</evidence>
<dbReference type="AlphaFoldDB" id="A0A7V2F3Z7"/>
<comment type="caution">
    <text evidence="8">The sequence shown here is derived from an EMBL/GenBank/DDBJ whole genome shotgun (WGS) entry which is preliminary data.</text>
</comment>
<gene>
    <name evidence="8" type="ORF">ENO08_03020</name>
</gene>
<dbReference type="GO" id="GO:0003677">
    <property type="term" value="F:DNA binding"/>
    <property type="evidence" value="ECO:0007669"/>
    <property type="project" value="UniProtKB-KW"/>
</dbReference>
<evidence type="ECO:0000259" key="6">
    <source>
        <dbReference type="Pfam" id="PF04542"/>
    </source>
</evidence>
<dbReference type="Gene3D" id="1.10.10.10">
    <property type="entry name" value="Winged helix-like DNA-binding domain superfamily/Winged helix DNA-binding domain"/>
    <property type="match status" value="1"/>
</dbReference>
<dbReference type="GO" id="GO:0006352">
    <property type="term" value="P:DNA-templated transcription initiation"/>
    <property type="evidence" value="ECO:0007669"/>
    <property type="project" value="InterPro"/>
</dbReference>
<dbReference type="Pfam" id="PF04542">
    <property type="entry name" value="Sigma70_r2"/>
    <property type="match status" value="1"/>
</dbReference>
<name>A0A7V2F3Z7_UNCEI</name>
<evidence type="ECO:0000256" key="5">
    <source>
        <dbReference type="ARBA" id="ARBA00023163"/>
    </source>
</evidence>
<sequence length="188" mass="22170">MSDELVDRLARAFRGGDMESFRFLVESLSRTLIAMAYRYTRNWETARDLTQDTWIRVYERIDRYDPGRPFANWLLTVHRNGCLNHLREGKARLEMTVAEMPEAAEAERPRGANPYSRLEQMEFMQRLRRAMEKLSEREQTIFSLVDIEHNGQNQAAEMLRIKPATLRATLHKARRKLARILRTSEDIS</sequence>
<dbReference type="NCBIfam" id="TIGR02937">
    <property type="entry name" value="sigma70-ECF"/>
    <property type="match status" value="1"/>
</dbReference>
<evidence type="ECO:0000313" key="8">
    <source>
        <dbReference type="EMBL" id="HER43411.1"/>
    </source>
</evidence>
<dbReference type="SUPFAM" id="SSF88946">
    <property type="entry name" value="Sigma2 domain of RNA polymerase sigma factors"/>
    <property type="match status" value="1"/>
</dbReference>
<proteinExistence type="inferred from homology"/>
<evidence type="ECO:0000256" key="4">
    <source>
        <dbReference type="ARBA" id="ARBA00023125"/>
    </source>
</evidence>
<dbReference type="SUPFAM" id="SSF88659">
    <property type="entry name" value="Sigma3 and sigma4 domains of RNA polymerase sigma factors"/>
    <property type="match status" value="1"/>
</dbReference>
<feature type="domain" description="RNA polymerase sigma factor 70 region 4 type 2" evidence="7">
    <location>
        <begin position="125"/>
        <end position="177"/>
    </location>
</feature>
<reference evidence="8" key="1">
    <citation type="journal article" date="2020" name="mSystems">
        <title>Genome- and Community-Level Interaction Insights into Carbon Utilization and Element Cycling Functions of Hydrothermarchaeota in Hydrothermal Sediment.</title>
        <authorList>
            <person name="Zhou Z."/>
            <person name="Liu Y."/>
            <person name="Xu W."/>
            <person name="Pan J."/>
            <person name="Luo Z.H."/>
            <person name="Li M."/>
        </authorList>
    </citation>
    <scope>NUCLEOTIDE SEQUENCE [LARGE SCALE GENOMIC DNA]</scope>
    <source>
        <strain evidence="8">SpSt-1233</strain>
    </source>
</reference>
<dbReference type="InterPro" id="IPR036388">
    <property type="entry name" value="WH-like_DNA-bd_sf"/>
</dbReference>
<dbReference type="InterPro" id="IPR013325">
    <property type="entry name" value="RNA_pol_sigma_r2"/>
</dbReference>
<dbReference type="Pfam" id="PF08281">
    <property type="entry name" value="Sigma70_r4_2"/>
    <property type="match status" value="1"/>
</dbReference>
<accession>A0A7V2F3Z7</accession>
<dbReference type="Proteomes" id="UP000886069">
    <property type="component" value="Unassembled WGS sequence"/>
</dbReference>
<evidence type="ECO:0000259" key="7">
    <source>
        <dbReference type="Pfam" id="PF08281"/>
    </source>
</evidence>
<dbReference type="InterPro" id="IPR014284">
    <property type="entry name" value="RNA_pol_sigma-70_dom"/>
</dbReference>
<dbReference type="InterPro" id="IPR013324">
    <property type="entry name" value="RNA_pol_sigma_r3/r4-like"/>
</dbReference>
<comment type="similarity">
    <text evidence="1">Belongs to the sigma-70 factor family. ECF subfamily.</text>
</comment>
<keyword evidence="5" id="KW-0804">Transcription</keyword>
<dbReference type="InterPro" id="IPR039425">
    <property type="entry name" value="RNA_pol_sigma-70-like"/>
</dbReference>
<keyword evidence="2" id="KW-0805">Transcription regulation</keyword>
<dbReference type="PANTHER" id="PTHR43133">
    <property type="entry name" value="RNA POLYMERASE ECF-TYPE SIGMA FACTO"/>
    <property type="match status" value="1"/>
</dbReference>
<protein>
    <submittedName>
        <fullName evidence="8">Sigma-70 family RNA polymerase sigma factor</fullName>
    </submittedName>
</protein>
<dbReference type="EMBL" id="DSEC01000215">
    <property type="protein sequence ID" value="HER43411.1"/>
    <property type="molecule type" value="Genomic_DNA"/>
</dbReference>
<keyword evidence="3" id="KW-0731">Sigma factor</keyword>
<dbReference type="InterPro" id="IPR013249">
    <property type="entry name" value="RNA_pol_sigma70_r4_t2"/>
</dbReference>
<organism evidence="8">
    <name type="scientific">Eiseniibacteriota bacterium</name>
    <dbReference type="NCBI Taxonomy" id="2212470"/>
    <lineage>
        <taxon>Bacteria</taxon>
        <taxon>Candidatus Eiseniibacteriota</taxon>
    </lineage>
</organism>
<dbReference type="InterPro" id="IPR007627">
    <property type="entry name" value="RNA_pol_sigma70_r2"/>
</dbReference>
<dbReference type="GO" id="GO:0016987">
    <property type="term" value="F:sigma factor activity"/>
    <property type="evidence" value="ECO:0007669"/>
    <property type="project" value="UniProtKB-KW"/>
</dbReference>
<dbReference type="Gene3D" id="1.10.1740.10">
    <property type="match status" value="1"/>
</dbReference>
<dbReference type="PANTHER" id="PTHR43133:SF8">
    <property type="entry name" value="RNA POLYMERASE SIGMA FACTOR HI_1459-RELATED"/>
    <property type="match status" value="1"/>
</dbReference>
<keyword evidence="4" id="KW-0238">DNA-binding</keyword>
<feature type="domain" description="RNA polymerase sigma-70 region 2" evidence="6">
    <location>
        <begin position="24"/>
        <end position="89"/>
    </location>
</feature>